<comment type="caution">
    <text evidence="5">The sequence shown here is derived from an EMBL/GenBank/DDBJ whole genome shotgun (WGS) entry which is preliminary data.</text>
</comment>
<dbReference type="Proteomes" id="UP000663828">
    <property type="component" value="Unassembled WGS sequence"/>
</dbReference>
<evidence type="ECO:0000256" key="2">
    <source>
        <dbReference type="ARBA" id="ARBA00022980"/>
    </source>
</evidence>
<sequence>MRGQIRKTAYAQHTQIKAIRKKMVEIMTRDIAGSELKEVVNKLIPNSIGSEIEKACRGIYPLQNVNVRKVKVLKKPKFDVTRLMEMHGESYSSVTVDEKGQRVERVDGYEPPVQSSV</sequence>
<evidence type="ECO:0000256" key="3">
    <source>
        <dbReference type="ARBA" id="ARBA00023274"/>
    </source>
</evidence>
<protein>
    <recommendedName>
        <fullName evidence="7">40S ribosomal protein S3a</fullName>
    </recommendedName>
</protein>
<dbReference type="GO" id="GO:1990904">
    <property type="term" value="C:ribonucleoprotein complex"/>
    <property type="evidence" value="ECO:0007669"/>
    <property type="project" value="UniProtKB-KW"/>
</dbReference>
<feature type="compositionally biased region" description="Basic and acidic residues" evidence="4">
    <location>
        <begin position="96"/>
        <end position="108"/>
    </location>
</feature>
<evidence type="ECO:0000313" key="6">
    <source>
        <dbReference type="Proteomes" id="UP000663828"/>
    </source>
</evidence>
<dbReference type="AlphaFoldDB" id="A0A816GZN9"/>
<evidence type="ECO:0000313" key="5">
    <source>
        <dbReference type="EMBL" id="CAF1680834.1"/>
    </source>
</evidence>
<keyword evidence="3" id="KW-0687">Ribonucleoprotein</keyword>
<name>A0A816GZN9_ADIRI</name>
<evidence type="ECO:0000256" key="1">
    <source>
        <dbReference type="ARBA" id="ARBA00022490"/>
    </source>
</evidence>
<gene>
    <name evidence="5" type="ORF">XAT740_LOCUS60522</name>
</gene>
<organism evidence="5 6">
    <name type="scientific">Adineta ricciae</name>
    <name type="common">Rotifer</name>
    <dbReference type="NCBI Taxonomy" id="249248"/>
    <lineage>
        <taxon>Eukaryota</taxon>
        <taxon>Metazoa</taxon>
        <taxon>Spiralia</taxon>
        <taxon>Gnathifera</taxon>
        <taxon>Rotifera</taxon>
        <taxon>Eurotatoria</taxon>
        <taxon>Bdelloidea</taxon>
        <taxon>Adinetida</taxon>
        <taxon>Adinetidae</taxon>
        <taxon>Adineta</taxon>
    </lineage>
</organism>
<dbReference type="GO" id="GO:0003735">
    <property type="term" value="F:structural constituent of ribosome"/>
    <property type="evidence" value="ECO:0007669"/>
    <property type="project" value="InterPro"/>
</dbReference>
<dbReference type="PANTHER" id="PTHR11830">
    <property type="entry name" value="40S RIBOSOMAL PROTEIN S3A"/>
    <property type="match status" value="1"/>
</dbReference>
<dbReference type="SMART" id="SM01397">
    <property type="entry name" value="Ribosomal_S3Ae"/>
    <property type="match status" value="1"/>
</dbReference>
<feature type="region of interest" description="Disordered" evidence="4">
    <location>
        <begin position="94"/>
        <end position="117"/>
    </location>
</feature>
<dbReference type="InterPro" id="IPR001593">
    <property type="entry name" value="Ribosomal_eS1"/>
</dbReference>
<keyword evidence="2" id="KW-0689">Ribosomal protein</keyword>
<proteinExistence type="predicted"/>
<dbReference type="Pfam" id="PF01015">
    <property type="entry name" value="Ribosomal_S3Ae"/>
    <property type="match status" value="1"/>
</dbReference>
<reference evidence="5" key="1">
    <citation type="submission" date="2021-02" db="EMBL/GenBank/DDBJ databases">
        <authorList>
            <person name="Nowell W R."/>
        </authorList>
    </citation>
    <scope>NUCLEOTIDE SEQUENCE</scope>
</reference>
<keyword evidence="6" id="KW-1185">Reference proteome</keyword>
<accession>A0A816GZN9</accession>
<keyword evidence="1" id="KW-0963">Cytoplasm</keyword>
<dbReference type="EMBL" id="CAJNOR010015015">
    <property type="protein sequence ID" value="CAF1680834.1"/>
    <property type="molecule type" value="Genomic_DNA"/>
</dbReference>
<evidence type="ECO:0000256" key="4">
    <source>
        <dbReference type="SAM" id="MobiDB-lite"/>
    </source>
</evidence>
<evidence type="ECO:0008006" key="7">
    <source>
        <dbReference type="Google" id="ProtNLM"/>
    </source>
</evidence>
<dbReference type="GO" id="GO:0005840">
    <property type="term" value="C:ribosome"/>
    <property type="evidence" value="ECO:0007669"/>
    <property type="project" value="UniProtKB-KW"/>
</dbReference>
<dbReference type="GO" id="GO:0006412">
    <property type="term" value="P:translation"/>
    <property type="evidence" value="ECO:0007669"/>
    <property type="project" value="InterPro"/>
</dbReference>